<evidence type="ECO:0000256" key="2">
    <source>
        <dbReference type="ARBA" id="ARBA00022448"/>
    </source>
</evidence>
<keyword evidence="4 8" id="KW-0812">Transmembrane</keyword>
<evidence type="ECO:0000256" key="6">
    <source>
        <dbReference type="ARBA" id="ARBA00023065"/>
    </source>
</evidence>
<keyword evidence="10" id="KW-1185">Reference proteome</keyword>
<evidence type="ECO:0000256" key="3">
    <source>
        <dbReference type="ARBA" id="ARBA00022475"/>
    </source>
</evidence>
<dbReference type="OrthoDB" id="9810952at2"/>
<feature type="transmembrane region" description="Helical" evidence="8">
    <location>
        <begin position="50"/>
        <end position="71"/>
    </location>
</feature>
<dbReference type="Pfam" id="PF02386">
    <property type="entry name" value="TrkH"/>
    <property type="match status" value="1"/>
</dbReference>
<sequence>MTTCQRSQVNRGVPVHSTITPGRFGRRSTTWYGRIRDAVDHLVRSSPSRFAILVFTALILVFTVLFSLPIASADRTITPLHDALFTAVSVICVTGLATVDMATHWSGFGNILVFVGVNIGGIGVLTLASLMGLVISRRLGLRAKLMAASDSNPSRIHAGPVNEGQAVRLGEVGSLLVTVAISAFVIEVVVAALLFPRMLIDGVAVGEALWHSFYYSAMAFTNTGFSPNVQGLDQFANDYWFLSALMLGVFLGSLGFPVIYAFARAFRGPRRWSLHVKLTLVTTVALLLLGTLFYILLEFDNPKTFGSLNAGDTIFQSLFMSMMTRSGGFSTIVVSDLNGSSLLLSGMLMFIGGGSASTAGGIKVTTLAILFLAAFAEARGKQEMEAFGRRIPSDMLRLAVSVVLWGATTVAVSTILILHISKAPLDMVLFDVISAFATCGLSTGLTADLPPEGVYVLAATMFMGRVGTVTLAAALAASQSRQLFKRPEERPIVG</sequence>
<feature type="transmembrane region" description="Helical" evidence="8">
    <location>
        <begin position="239"/>
        <end position="262"/>
    </location>
</feature>
<feature type="transmembrane region" description="Helical" evidence="8">
    <location>
        <begin position="83"/>
        <end position="105"/>
    </location>
</feature>
<protein>
    <submittedName>
        <fullName evidence="9">TrkH family potassium uptake protein</fullName>
    </submittedName>
</protein>
<gene>
    <name evidence="9" type="ORF">E3T55_06010</name>
</gene>
<feature type="transmembrane region" description="Helical" evidence="8">
    <location>
        <begin position="274"/>
        <end position="297"/>
    </location>
</feature>
<dbReference type="Proteomes" id="UP000297447">
    <property type="component" value="Unassembled WGS sequence"/>
</dbReference>
<keyword evidence="2" id="KW-0813">Transport</keyword>
<feature type="transmembrane region" description="Helical" evidence="8">
    <location>
        <begin position="347"/>
        <end position="375"/>
    </location>
</feature>
<dbReference type="GO" id="GO:0005886">
    <property type="term" value="C:plasma membrane"/>
    <property type="evidence" value="ECO:0007669"/>
    <property type="project" value="UniProtKB-SubCell"/>
</dbReference>
<evidence type="ECO:0000313" key="10">
    <source>
        <dbReference type="Proteomes" id="UP000297447"/>
    </source>
</evidence>
<keyword evidence="3" id="KW-1003">Cell membrane</keyword>
<dbReference type="PANTHER" id="PTHR32024">
    <property type="entry name" value="TRK SYSTEM POTASSIUM UPTAKE PROTEIN TRKG-RELATED"/>
    <property type="match status" value="1"/>
</dbReference>
<evidence type="ECO:0000256" key="4">
    <source>
        <dbReference type="ARBA" id="ARBA00022692"/>
    </source>
</evidence>
<keyword evidence="5 8" id="KW-1133">Transmembrane helix</keyword>
<evidence type="ECO:0000256" key="5">
    <source>
        <dbReference type="ARBA" id="ARBA00022989"/>
    </source>
</evidence>
<dbReference type="EMBL" id="SOHE01000026">
    <property type="protein sequence ID" value="TFD52757.1"/>
    <property type="molecule type" value="Genomic_DNA"/>
</dbReference>
<name>A0A4R9A5V6_9MICO</name>
<comment type="subcellular location">
    <subcellularLocation>
        <location evidence="1">Cell membrane</location>
        <topology evidence="1">Multi-pass membrane protein</topology>
    </subcellularLocation>
</comment>
<evidence type="ECO:0000256" key="8">
    <source>
        <dbReference type="SAM" id="Phobius"/>
    </source>
</evidence>
<dbReference type="GO" id="GO:0008324">
    <property type="term" value="F:monoatomic cation transmembrane transporter activity"/>
    <property type="evidence" value="ECO:0007669"/>
    <property type="project" value="InterPro"/>
</dbReference>
<feature type="transmembrane region" description="Helical" evidence="8">
    <location>
        <begin position="454"/>
        <end position="477"/>
    </location>
</feature>
<feature type="transmembrane region" description="Helical" evidence="8">
    <location>
        <begin position="396"/>
        <end position="420"/>
    </location>
</feature>
<dbReference type="InterPro" id="IPR003445">
    <property type="entry name" value="Cat_transpt"/>
</dbReference>
<accession>A0A4R9A5V6</accession>
<dbReference type="AlphaFoldDB" id="A0A4R9A5V6"/>
<evidence type="ECO:0000313" key="9">
    <source>
        <dbReference type="EMBL" id="TFD52757.1"/>
    </source>
</evidence>
<evidence type="ECO:0000256" key="1">
    <source>
        <dbReference type="ARBA" id="ARBA00004651"/>
    </source>
</evidence>
<feature type="transmembrane region" description="Helical" evidence="8">
    <location>
        <begin position="175"/>
        <end position="195"/>
    </location>
</feature>
<feature type="transmembrane region" description="Helical" evidence="8">
    <location>
        <begin position="111"/>
        <end position="135"/>
    </location>
</feature>
<keyword evidence="7 8" id="KW-0472">Membrane</keyword>
<dbReference type="GO" id="GO:0030001">
    <property type="term" value="P:metal ion transport"/>
    <property type="evidence" value="ECO:0007669"/>
    <property type="project" value="UniProtKB-ARBA"/>
</dbReference>
<comment type="caution">
    <text evidence="9">The sequence shown here is derived from an EMBL/GenBank/DDBJ whole genome shotgun (WGS) entry which is preliminary data.</text>
</comment>
<keyword evidence="6" id="KW-0406">Ion transport</keyword>
<reference evidence="9 10" key="1">
    <citation type="submission" date="2019-03" db="EMBL/GenBank/DDBJ databases">
        <title>Genomics of glacier-inhabiting Cryobacterium strains.</title>
        <authorList>
            <person name="Liu Q."/>
            <person name="Xin Y.-H."/>
        </authorList>
    </citation>
    <scope>NUCLEOTIDE SEQUENCE [LARGE SCALE GENOMIC DNA]</scope>
    <source>
        <strain evidence="9 10">Hh14</strain>
    </source>
</reference>
<dbReference type="PANTHER" id="PTHR32024:SF1">
    <property type="entry name" value="KTR SYSTEM POTASSIUM UPTAKE PROTEIN B"/>
    <property type="match status" value="1"/>
</dbReference>
<organism evidence="9 10">
    <name type="scientific">Cryobacterium frigoriphilum</name>
    <dbReference type="NCBI Taxonomy" id="1259150"/>
    <lineage>
        <taxon>Bacteria</taxon>
        <taxon>Bacillati</taxon>
        <taxon>Actinomycetota</taxon>
        <taxon>Actinomycetes</taxon>
        <taxon>Micrococcales</taxon>
        <taxon>Microbacteriaceae</taxon>
        <taxon>Cryobacterium</taxon>
    </lineage>
</organism>
<proteinExistence type="predicted"/>
<evidence type="ECO:0000256" key="7">
    <source>
        <dbReference type="ARBA" id="ARBA00023136"/>
    </source>
</evidence>